<feature type="binding site" evidence="20">
    <location>
        <begin position="205"/>
        <end position="206"/>
    </location>
    <ligand>
        <name>ATP</name>
        <dbReference type="ChEBI" id="CHEBI:30616"/>
    </ligand>
</feature>
<evidence type="ECO:0000256" key="1">
    <source>
        <dbReference type="ARBA" id="ARBA00001936"/>
    </source>
</evidence>
<dbReference type="PATRIC" id="fig|1813736.3.peg.6148"/>
<keyword evidence="11 21" id="KW-0460">Magnesium</keyword>
<evidence type="ECO:0000256" key="10">
    <source>
        <dbReference type="ARBA" id="ARBA00022840"/>
    </source>
</evidence>
<evidence type="ECO:0000313" key="25">
    <source>
        <dbReference type="Proteomes" id="UP000076079"/>
    </source>
</evidence>
<proteinExistence type="inferred from homology"/>
<feature type="binding site" evidence="20">
    <location>
        <begin position="197"/>
        <end position="199"/>
    </location>
    <ligand>
        <name>ATP</name>
        <dbReference type="ChEBI" id="CHEBI:30616"/>
    </ligand>
</feature>
<keyword evidence="6 18" id="KW-0963">Cytoplasm</keyword>
<evidence type="ECO:0000256" key="14">
    <source>
        <dbReference type="ARBA" id="ARBA00023211"/>
    </source>
</evidence>
<dbReference type="Proteomes" id="UP000076079">
    <property type="component" value="Chromosome"/>
</dbReference>
<keyword evidence="9 20" id="KW-0547">Nucleotide-binding</keyword>
<comment type="pathway">
    <text evidence="4 18">Cell wall biogenesis; peptidoglycan biosynthesis.</text>
</comment>
<evidence type="ECO:0000256" key="18">
    <source>
        <dbReference type="HAMAP-Rule" id="MF_00047"/>
    </source>
</evidence>
<evidence type="ECO:0000256" key="21">
    <source>
        <dbReference type="PIRSR" id="PIRSR039102-3"/>
    </source>
</evidence>
<protein>
    <recommendedName>
        <fullName evidence="18">D-alanine--D-alanine ligase</fullName>
        <ecNumber evidence="18">6.3.2.4</ecNumber>
    </recommendedName>
    <alternativeName>
        <fullName evidence="18">D-Ala-D-Ala ligase</fullName>
    </alternativeName>
    <alternativeName>
        <fullName evidence="18">D-alanylalanine synthetase</fullName>
    </alternativeName>
</protein>
<keyword evidence="12 18" id="KW-0133">Cell shape</keyword>
<evidence type="ECO:0000256" key="16">
    <source>
        <dbReference type="ARBA" id="ARBA00047614"/>
    </source>
</evidence>
<feature type="binding site" evidence="21">
    <location>
        <position position="330"/>
    </location>
    <ligand>
        <name>Mg(2+)</name>
        <dbReference type="ChEBI" id="CHEBI:18420"/>
        <label>1</label>
    </ligand>
</feature>
<feature type="binding site" evidence="20">
    <location>
        <begin position="329"/>
        <end position="330"/>
    </location>
    <ligand>
        <name>ATP</name>
        <dbReference type="ChEBI" id="CHEBI:30616"/>
    </ligand>
</feature>
<keyword evidence="7 18" id="KW-0436">Ligase</keyword>
<dbReference type="STRING" id="1855912.LuPra_05846"/>
<evidence type="ECO:0000256" key="12">
    <source>
        <dbReference type="ARBA" id="ARBA00022960"/>
    </source>
</evidence>
<dbReference type="FunFam" id="3.30.1490.20:FF:000007">
    <property type="entry name" value="D-alanine--D-alanine ligase"/>
    <property type="match status" value="1"/>
</dbReference>
<evidence type="ECO:0000256" key="5">
    <source>
        <dbReference type="ARBA" id="ARBA00010871"/>
    </source>
</evidence>
<comment type="similarity">
    <text evidence="5 18">Belongs to the D-alanine--D-alanine ligase family.</text>
</comment>
<evidence type="ECO:0000256" key="13">
    <source>
        <dbReference type="ARBA" id="ARBA00022984"/>
    </source>
</evidence>
<dbReference type="InterPro" id="IPR000291">
    <property type="entry name" value="D-Ala_lig_Van_CS"/>
</dbReference>
<evidence type="ECO:0000256" key="17">
    <source>
        <dbReference type="ARBA" id="ARBA00060592"/>
    </source>
</evidence>
<dbReference type="PROSITE" id="PS50975">
    <property type="entry name" value="ATP_GRASP"/>
    <property type="match status" value="1"/>
</dbReference>
<dbReference type="AlphaFoldDB" id="A0A143PXP9"/>
<comment type="subcellular location">
    <subcellularLocation>
        <location evidence="3 18">Cytoplasm</location>
    </subcellularLocation>
</comment>
<comment type="catalytic activity">
    <reaction evidence="16 18">
        <text>2 D-alanine + ATP = D-alanyl-D-alanine + ADP + phosphate + H(+)</text>
        <dbReference type="Rhea" id="RHEA:11224"/>
        <dbReference type="ChEBI" id="CHEBI:15378"/>
        <dbReference type="ChEBI" id="CHEBI:30616"/>
        <dbReference type="ChEBI" id="CHEBI:43474"/>
        <dbReference type="ChEBI" id="CHEBI:57416"/>
        <dbReference type="ChEBI" id="CHEBI:57822"/>
        <dbReference type="ChEBI" id="CHEBI:456216"/>
        <dbReference type="EC" id="6.3.2.4"/>
    </reaction>
</comment>
<dbReference type="PANTHER" id="PTHR23132">
    <property type="entry name" value="D-ALANINE--D-ALANINE LIGASE"/>
    <property type="match status" value="1"/>
</dbReference>
<dbReference type="InterPro" id="IPR016185">
    <property type="entry name" value="PreATP-grasp_dom_sf"/>
</dbReference>
<name>A0A143PXP9_LUTPR</name>
<keyword evidence="14 21" id="KW-0464">Manganese</keyword>
<dbReference type="GO" id="GO:0005829">
    <property type="term" value="C:cytosol"/>
    <property type="evidence" value="ECO:0007669"/>
    <property type="project" value="TreeGrafter"/>
</dbReference>
<dbReference type="FunFam" id="3.30.470.20:FF:000008">
    <property type="entry name" value="D-alanine--D-alanine ligase"/>
    <property type="match status" value="1"/>
</dbReference>
<feature type="active site" evidence="19">
    <location>
        <position position="11"/>
    </location>
</feature>
<evidence type="ECO:0000256" key="6">
    <source>
        <dbReference type="ARBA" id="ARBA00022490"/>
    </source>
</evidence>
<evidence type="ECO:0000256" key="11">
    <source>
        <dbReference type="ARBA" id="ARBA00022842"/>
    </source>
</evidence>
<evidence type="ECO:0000256" key="8">
    <source>
        <dbReference type="ARBA" id="ARBA00022723"/>
    </source>
</evidence>
<feature type="active site" evidence="19">
    <location>
        <position position="205"/>
    </location>
</feature>
<feature type="binding site" evidence="21">
    <location>
        <position position="330"/>
    </location>
    <ligand>
        <name>Mg(2+)</name>
        <dbReference type="ChEBI" id="CHEBI:18420"/>
        <label>2</label>
    </ligand>
</feature>
<evidence type="ECO:0000259" key="23">
    <source>
        <dbReference type="PROSITE" id="PS50975"/>
    </source>
</evidence>
<dbReference type="SUPFAM" id="SSF52440">
    <property type="entry name" value="PreATP-grasp domain"/>
    <property type="match status" value="1"/>
</dbReference>
<comment type="cofactor">
    <cofactor evidence="21">
        <name>Mg(2+)</name>
        <dbReference type="ChEBI" id="CHEBI:18420"/>
    </cofactor>
    <cofactor evidence="21">
        <name>Mn(2+)</name>
        <dbReference type="ChEBI" id="CHEBI:29035"/>
    </cofactor>
    <text evidence="21">Binds 2 magnesium or manganese ions per subunit.</text>
</comment>
<dbReference type="KEGG" id="abac:LuPra_05846"/>
<dbReference type="Gene3D" id="3.30.470.20">
    <property type="entry name" value="ATP-grasp fold, B domain"/>
    <property type="match status" value="1"/>
</dbReference>
<evidence type="ECO:0000256" key="9">
    <source>
        <dbReference type="ARBA" id="ARBA00022741"/>
    </source>
</evidence>
<accession>A0A143PXP9</accession>
<dbReference type="InterPro" id="IPR011127">
    <property type="entry name" value="Dala_Dala_lig_N"/>
</dbReference>
<dbReference type="GO" id="GO:0046872">
    <property type="term" value="F:metal ion binding"/>
    <property type="evidence" value="ECO:0007669"/>
    <property type="project" value="UniProtKB-KW"/>
</dbReference>
<dbReference type="NCBIfam" id="TIGR01205">
    <property type="entry name" value="D_ala_D_alaTIGR"/>
    <property type="match status" value="1"/>
</dbReference>
<feature type="active site" evidence="19">
    <location>
        <position position="341"/>
    </location>
</feature>
<comment type="cofactor">
    <cofactor evidence="1">
        <name>Mn(2+)</name>
        <dbReference type="ChEBI" id="CHEBI:29035"/>
    </cofactor>
</comment>
<dbReference type="PANTHER" id="PTHR23132:SF25">
    <property type="entry name" value="D-ALANINE--D-ALANINE LIGASE A"/>
    <property type="match status" value="1"/>
</dbReference>
<dbReference type="PROSITE" id="PS00843">
    <property type="entry name" value="DALA_DALA_LIGASE_1"/>
    <property type="match status" value="1"/>
</dbReference>
<keyword evidence="10 22" id="KW-0067">ATP-binding</keyword>
<dbReference type="PIRSF" id="PIRSF039102">
    <property type="entry name" value="Ddl/VanB"/>
    <property type="match status" value="1"/>
</dbReference>
<dbReference type="EMBL" id="CP015136">
    <property type="protein sequence ID" value="AMY12569.1"/>
    <property type="molecule type" value="Genomic_DNA"/>
</dbReference>
<evidence type="ECO:0000313" key="24">
    <source>
        <dbReference type="EMBL" id="AMY12569.1"/>
    </source>
</evidence>
<feature type="binding site" evidence="21">
    <location>
        <position position="332"/>
    </location>
    <ligand>
        <name>Mg(2+)</name>
        <dbReference type="ChEBI" id="CHEBI:18420"/>
        <label>2</label>
    </ligand>
</feature>
<feature type="binding site" evidence="21">
    <location>
        <position position="316"/>
    </location>
    <ligand>
        <name>Mg(2+)</name>
        <dbReference type="ChEBI" id="CHEBI:18420"/>
        <label>1</label>
    </ligand>
</feature>
<dbReference type="GO" id="GO:0005524">
    <property type="term" value="F:ATP binding"/>
    <property type="evidence" value="ECO:0007669"/>
    <property type="project" value="UniProtKB-UniRule"/>
</dbReference>
<dbReference type="Pfam" id="PF07478">
    <property type="entry name" value="Dala_Dala_lig_C"/>
    <property type="match status" value="1"/>
</dbReference>
<gene>
    <name evidence="24" type="primary">ddl_2</name>
    <name evidence="18" type="synonym">ddl</name>
    <name evidence="24" type="ORF">LuPra_05846</name>
</gene>
<comment type="function">
    <text evidence="2 18">Cell wall formation.</text>
</comment>
<sequence>MGVIYGGRSGEHEVSIASAAAVMANLDRARYEPVPIRIDRDGRWSLADKPPTAASASEVIEQTRAELKALRAGREVHLLPRPSEETILAIDRSHARGDDESRAIVTGVGLDVIVPVLHGPHGEDGTVQGLLELANVPYVGCGVLASAVGMDKALMKRVFGAHGLPQCAYAVVLRRRVLAEPDVVAGELEARLGLPMFVKPANLGSSVGISKARTREELVEALKLAADYDRKVVIEAAVPNAREIEVAVLGNDDPIASVPGEVVPAREFYDYEAKYLDGASRLAIPADVPDEMGERLQALAVDAFRAIDGAGLSRVDFLIDGQRGDVFVNEINTMPGFTTISMYSKLWAATGITYPELVDRLVQLALERHAEKQRLRVSAF</sequence>
<feature type="domain" description="ATP-grasp" evidence="23">
    <location>
        <begin position="156"/>
        <end position="363"/>
    </location>
</feature>
<feature type="binding site" evidence="20">
    <location>
        <position position="152"/>
    </location>
    <ligand>
        <name>ATP</name>
        <dbReference type="ChEBI" id="CHEBI:30616"/>
    </ligand>
</feature>
<feature type="binding site" evidence="20">
    <location>
        <begin position="235"/>
        <end position="243"/>
    </location>
    <ligand>
        <name>ATP</name>
        <dbReference type="ChEBI" id="CHEBI:30616"/>
    </ligand>
</feature>
<evidence type="ECO:0000256" key="4">
    <source>
        <dbReference type="ARBA" id="ARBA00004752"/>
    </source>
</evidence>
<dbReference type="EC" id="6.3.2.4" evidence="18"/>
<dbReference type="InterPro" id="IPR013815">
    <property type="entry name" value="ATP_grasp_subdomain_1"/>
</dbReference>
<reference evidence="25" key="2">
    <citation type="submission" date="2016-04" db="EMBL/GenBank/DDBJ databases">
        <title>First Complete Genome Sequence of a Subdivision 6 Acidobacterium.</title>
        <authorList>
            <person name="Huang S."/>
            <person name="Vieira S."/>
            <person name="Bunk B."/>
            <person name="Riedel T."/>
            <person name="Sproeer C."/>
            <person name="Overmann J."/>
        </authorList>
    </citation>
    <scope>NUCLEOTIDE SEQUENCE [LARGE SCALE GENOMIC DNA]</scope>
    <source>
        <strain evidence="25">DSM 100886 HEG_-6_39</strain>
    </source>
</reference>
<dbReference type="InterPro" id="IPR011095">
    <property type="entry name" value="Dala_Dala_lig_C"/>
</dbReference>
<dbReference type="HAMAP" id="MF_00047">
    <property type="entry name" value="Dala_Dala_lig"/>
    <property type="match status" value="1"/>
</dbReference>
<dbReference type="GO" id="GO:0008716">
    <property type="term" value="F:D-alanine-D-alanine ligase activity"/>
    <property type="evidence" value="ECO:0007669"/>
    <property type="project" value="UniProtKB-UniRule"/>
</dbReference>
<dbReference type="Pfam" id="PF01820">
    <property type="entry name" value="Dala_Dala_lig_N"/>
    <property type="match status" value="1"/>
</dbReference>
<evidence type="ECO:0000256" key="20">
    <source>
        <dbReference type="PIRSR" id="PIRSR039102-2"/>
    </source>
</evidence>
<keyword evidence="8 21" id="KW-0479">Metal-binding</keyword>
<evidence type="ECO:0000256" key="19">
    <source>
        <dbReference type="PIRSR" id="PIRSR039102-1"/>
    </source>
</evidence>
<dbReference type="Gene3D" id="3.30.1490.20">
    <property type="entry name" value="ATP-grasp fold, A domain"/>
    <property type="match status" value="1"/>
</dbReference>
<evidence type="ECO:0000256" key="7">
    <source>
        <dbReference type="ARBA" id="ARBA00022598"/>
    </source>
</evidence>
<dbReference type="NCBIfam" id="NF002528">
    <property type="entry name" value="PRK01966.1-4"/>
    <property type="match status" value="1"/>
</dbReference>
<dbReference type="GO" id="GO:0071555">
    <property type="term" value="P:cell wall organization"/>
    <property type="evidence" value="ECO:0007669"/>
    <property type="project" value="UniProtKB-KW"/>
</dbReference>
<evidence type="ECO:0000256" key="2">
    <source>
        <dbReference type="ARBA" id="ARBA00003921"/>
    </source>
</evidence>
<keyword evidence="13 18" id="KW-0573">Peptidoglycan synthesis</keyword>
<dbReference type="Gene3D" id="3.40.50.20">
    <property type="match status" value="1"/>
</dbReference>
<dbReference type="InterPro" id="IPR005905">
    <property type="entry name" value="D_ala_D_ala"/>
</dbReference>
<organism evidence="24 25">
    <name type="scientific">Luteitalea pratensis</name>
    <dbReference type="NCBI Taxonomy" id="1855912"/>
    <lineage>
        <taxon>Bacteria</taxon>
        <taxon>Pseudomonadati</taxon>
        <taxon>Acidobacteriota</taxon>
        <taxon>Vicinamibacteria</taxon>
        <taxon>Vicinamibacterales</taxon>
        <taxon>Vicinamibacteraceae</taxon>
        <taxon>Luteitalea</taxon>
    </lineage>
</organism>
<reference evidence="24 25" key="1">
    <citation type="journal article" date="2016" name="Genome Announc.">
        <title>First Complete Genome Sequence of a Subdivision 6 Acidobacterium Strain.</title>
        <authorList>
            <person name="Huang S."/>
            <person name="Vieira S."/>
            <person name="Bunk B."/>
            <person name="Riedel T."/>
            <person name="Sproer C."/>
            <person name="Overmann J."/>
        </authorList>
    </citation>
    <scope>NUCLEOTIDE SEQUENCE [LARGE SCALE GENOMIC DNA]</scope>
    <source>
        <strain evidence="25">DSM 100886 HEG_-6_39</strain>
    </source>
</reference>
<comment type="pathway">
    <text evidence="17">Glycan biosynthesis.</text>
</comment>
<dbReference type="InterPro" id="IPR011761">
    <property type="entry name" value="ATP-grasp"/>
</dbReference>
<evidence type="ECO:0000256" key="22">
    <source>
        <dbReference type="PROSITE-ProRule" id="PRU00409"/>
    </source>
</evidence>
<evidence type="ECO:0000256" key="3">
    <source>
        <dbReference type="ARBA" id="ARBA00004496"/>
    </source>
</evidence>
<keyword evidence="15 18" id="KW-0961">Cell wall biogenesis/degradation</keyword>
<dbReference type="UniPathway" id="UPA00219"/>
<keyword evidence="25" id="KW-1185">Reference proteome</keyword>
<evidence type="ECO:0000256" key="15">
    <source>
        <dbReference type="ARBA" id="ARBA00023316"/>
    </source>
</evidence>
<dbReference type="GO" id="GO:0008360">
    <property type="term" value="P:regulation of cell shape"/>
    <property type="evidence" value="ECO:0007669"/>
    <property type="project" value="UniProtKB-KW"/>
</dbReference>
<dbReference type="PROSITE" id="PS00844">
    <property type="entry name" value="DALA_DALA_LIGASE_2"/>
    <property type="match status" value="1"/>
</dbReference>
<dbReference type="SUPFAM" id="SSF56059">
    <property type="entry name" value="Glutathione synthetase ATP-binding domain-like"/>
    <property type="match status" value="1"/>
</dbReference>
<dbReference type="GO" id="GO:0009252">
    <property type="term" value="P:peptidoglycan biosynthetic process"/>
    <property type="evidence" value="ECO:0007669"/>
    <property type="project" value="UniProtKB-UniRule"/>
</dbReference>